<name>A0A3E1YFD4_9BACT</name>
<accession>A0A3E1YFD4</accession>
<dbReference type="RefSeq" id="WP_116975021.1">
    <property type="nucleotide sequence ID" value="NZ_QPMM01000002.1"/>
</dbReference>
<dbReference type="InterPro" id="IPR013783">
    <property type="entry name" value="Ig-like_fold"/>
</dbReference>
<organism evidence="3 4">
    <name type="scientific">Chitinophaga silvatica</name>
    <dbReference type="NCBI Taxonomy" id="2282649"/>
    <lineage>
        <taxon>Bacteria</taxon>
        <taxon>Pseudomonadati</taxon>
        <taxon>Bacteroidota</taxon>
        <taxon>Chitinophagia</taxon>
        <taxon>Chitinophagales</taxon>
        <taxon>Chitinophagaceae</taxon>
        <taxon>Chitinophaga</taxon>
    </lineage>
</organism>
<dbReference type="Proteomes" id="UP000260644">
    <property type="component" value="Unassembled WGS sequence"/>
</dbReference>
<dbReference type="Pfam" id="PF18911">
    <property type="entry name" value="PKD_4"/>
    <property type="match status" value="1"/>
</dbReference>
<evidence type="ECO:0000259" key="2">
    <source>
        <dbReference type="PROSITE" id="PS50093"/>
    </source>
</evidence>
<dbReference type="InterPro" id="IPR000601">
    <property type="entry name" value="PKD_dom"/>
</dbReference>
<gene>
    <name evidence="3" type="ORF">DVR12_07525</name>
</gene>
<dbReference type="EMBL" id="QPMM01000002">
    <property type="protein sequence ID" value="RFS25027.1"/>
    <property type="molecule type" value="Genomic_DNA"/>
</dbReference>
<keyword evidence="1" id="KW-1133">Transmembrane helix</keyword>
<dbReference type="OrthoDB" id="1491323at2"/>
<keyword evidence="4" id="KW-1185">Reference proteome</keyword>
<reference evidence="3 4" key="1">
    <citation type="submission" date="2018-07" db="EMBL/GenBank/DDBJ databases">
        <title>Chitinophaga K2CV101002-2 sp. nov., isolated from a monsoon evergreen broad-leaved forest soil.</title>
        <authorList>
            <person name="Lv Y."/>
        </authorList>
    </citation>
    <scope>NUCLEOTIDE SEQUENCE [LARGE SCALE GENOMIC DNA]</scope>
    <source>
        <strain evidence="3 4">GDMCC 1.1288</strain>
    </source>
</reference>
<keyword evidence="1" id="KW-0472">Membrane</keyword>
<evidence type="ECO:0000256" key="1">
    <source>
        <dbReference type="SAM" id="Phobius"/>
    </source>
</evidence>
<keyword evidence="1" id="KW-0812">Transmembrane</keyword>
<feature type="transmembrane region" description="Helical" evidence="1">
    <location>
        <begin position="21"/>
        <end position="42"/>
    </location>
</feature>
<protein>
    <recommendedName>
        <fullName evidence="2">PKD domain-containing protein</fullName>
    </recommendedName>
</protein>
<dbReference type="SUPFAM" id="SSF49299">
    <property type="entry name" value="PKD domain"/>
    <property type="match status" value="1"/>
</dbReference>
<dbReference type="AlphaFoldDB" id="A0A3E1YFD4"/>
<dbReference type="Gene3D" id="2.60.40.10">
    <property type="entry name" value="Immunoglobulins"/>
    <property type="match status" value="1"/>
</dbReference>
<sequence length="337" mass="38462">MESPIFTSSFSLTYKQPLDKMVLRTFAVCISIVLTIFCIYYYNRKNCYDTDIKIPAINNIHLVGEVITLIANGKNITGAEYQWEFGDNYAAKGQQVYHSYNKAGIFRISLLSGKCRWSKEIKIISFLQPPKDSATIFPTIEGPASTLAGKPTKYFNNTPQAKSWFWCLVDQDTTTYYSTANIELRFTTEGDKLLSLIINNDSNHLVSKRITVIAPPLIIPQSKHSKLPDTQPATNRKAPDKNIKPAIEPISEEEFKFLLTTFSNKQCNIKDLLYYLCNAQIKVNINGNEVDSFNHFCERIIGKKKLQIDQLTFLKEENGCIKEIYISYNKKKILGLF</sequence>
<dbReference type="PROSITE" id="PS50093">
    <property type="entry name" value="PKD"/>
    <property type="match status" value="1"/>
</dbReference>
<dbReference type="InterPro" id="IPR035986">
    <property type="entry name" value="PKD_dom_sf"/>
</dbReference>
<feature type="domain" description="PKD" evidence="2">
    <location>
        <begin position="81"/>
        <end position="110"/>
    </location>
</feature>
<comment type="caution">
    <text evidence="3">The sequence shown here is derived from an EMBL/GenBank/DDBJ whole genome shotgun (WGS) entry which is preliminary data.</text>
</comment>
<evidence type="ECO:0000313" key="3">
    <source>
        <dbReference type="EMBL" id="RFS25027.1"/>
    </source>
</evidence>
<evidence type="ECO:0000313" key="4">
    <source>
        <dbReference type="Proteomes" id="UP000260644"/>
    </source>
</evidence>
<proteinExistence type="predicted"/>